<dbReference type="EMBL" id="KL142424">
    <property type="protein sequence ID" value="KDR66342.1"/>
    <property type="molecule type" value="Genomic_DNA"/>
</dbReference>
<reference evidence="2" key="1">
    <citation type="journal article" date="2014" name="Proc. Natl. Acad. Sci. U.S.A.">
        <title>Extensive sampling of basidiomycete genomes demonstrates inadequacy of the white-rot/brown-rot paradigm for wood decay fungi.</title>
        <authorList>
            <person name="Riley R."/>
            <person name="Salamov A.A."/>
            <person name="Brown D.W."/>
            <person name="Nagy L.G."/>
            <person name="Floudas D."/>
            <person name="Held B.W."/>
            <person name="Levasseur A."/>
            <person name="Lombard V."/>
            <person name="Morin E."/>
            <person name="Otillar R."/>
            <person name="Lindquist E.A."/>
            <person name="Sun H."/>
            <person name="LaButti K.M."/>
            <person name="Schmutz J."/>
            <person name="Jabbour D."/>
            <person name="Luo H."/>
            <person name="Baker S.E."/>
            <person name="Pisabarro A.G."/>
            <person name="Walton J.D."/>
            <person name="Blanchette R.A."/>
            <person name="Henrissat B."/>
            <person name="Martin F."/>
            <person name="Cullen D."/>
            <person name="Hibbett D.S."/>
            <person name="Grigoriev I.V."/>
        </authorList>
    </citation>
    <scope>NUCLEOTIDE SEQUENCE [LARGE SCALE GENOMIC DNA]</scope>
    <source>
        <strain evidence="2">CBS 339.88</strain>
    </source>
</reference>
<dbReference type="Proteomes" id="UP000027222">
    <property type="component" value="Unassembled WGS sequence"/>
</dbReference>
<proteinExistence type="predicted"/>
<evidence type="ECO:0000313" key="1">
    <source>
        <dbReference type="EMBL" id="KDR66342.1"/>
    </source>
</evidence>
<dbReference type="AlphaFoldDB" id="A0A067S8U1"/>
<dbReference type="HOGENOM" id="CLU_2867803_0_0_1"/>
<evidence type="ECO:0000313" key="2">
    <source>
        <dbReference type="Proteomes" id="UP000027222"/>
    </source>
</evidence>
<accession>A0A067S8U1</accession>
<keyword evidence="2" id="KW-1185">Reference proteome</keyword>
<organism evidence="1 2">
    <name type="scientific">Galerina marginata (strain CBS 339.88)</name>
    <dbReference type="NCBI Taxonomy" id="685588"/>
    <lineage>
        <taxon>Eukaryota</taxon>
        <taxon>Fungi</taxon>
        <taxon>Dikarya</taxon>
        <taxon>Basidiomycota</taxon>
        <taxon>Agaricomycotina</taxon>
        <taxon>Agaricomycetes</taxon>
        <taxon>Agaricomycetidae</taxon>
        <taxon>Agaricales</taxon>
        <taxon>Agaricineae</taxon>
        <taxon>Strophariaceae</taxon>
        <taxon>Galerina</taxon>
    </lineage>
</organism>
<sequence>MRPDVGSLNHPPIPTVNMHELLLADGQTHTPSSPPISIPAVDLCQTLSPHLLIPTSPRRTSYFN</sequence>
<name>A0A067S8U1_GALM3</name>
<gene>
    <name evidence="1" type="ORF">GALMADRAFT_147942</name>
</gene>
<protein>
    <submittedName>
        <fullName evidence="1">Uncharacterized protein</fullName>
    </submittedName>
</protein>